<protein>
    <submittedName>
        <fullName evidence="7">VWA domain-containing protein</fullName>
    </submittedName>
</protein>
<reference evidence="8" key="1">
    <citation type="journal article" date="2019" name="Int. J. Syst. Evol. Microbiol.">
        <title>The Global Catalogue of Microorganisms (GCM) 10K type strain sequencing project: providing services to taxonomists for standard genome sequencing and annotation.</title>
        <authorList>
            <consortium name="The Broad Institute Genomics Platform"/>
            <consortium name="The Broad Institute Genome Sequencing Center for Infectious Disease"/>
            <person name="Wu L."/>
            <person name="Ma J."/>
        </authorList>
    </citation>
    <scope>NUCLEOTIDE SEQUENCE [LARGE SCALE GENOMIC DNA]</scope>
    <source>
        <strain evidence="8">KCTC 23299</strain>
    </source>
</reference>
<dbReference type="Proteomes" id="UP001597511">
    <property type="component" value="Unassembled WGS sequence"/>
</dbReference>
<dbReference type="InterPro" id="IPR002035">
    <property type="entry name" value="VWF_A"/>
</dbReference>
<keyword evidence="2 5" id="KW-0812">Transmembrane</keyword>
<dbReference type="InterPro" id="IPR024163">
    <property type="entry name" value="Aerotolerance_reg_N"/>
</dbReference>
<dbReference type="Pfam" id="PF00092">
    <property type="entry name" value="VWA"/>
    <property type="match status" value="1"/>
</dbReference>
<dbReference type="Gene3D" id="3.40.50.410">
    <property type="entry name" value="von Willebrand factor, type A domain"/>
    <property type="match status" value="1"/>
</dbReference>
<accession>A0ABW6A076</accession>
<feature type="transmembrane region" description="Helical" evidence="5">
    <location>
        <begin position="12"/>
        <end position="31"/>
    </location>
</feature>
<dbReference type="PANTHER" id="PTHR22550:SF5">
    <property type="entry name" value="LEUCINE ZIPPER PROTEIN 4"/>
    <property type="match status" value="1"/>
</dbReference>
<feature type="domain" description="VWFA" evidence="6">
    <location>
        <begin position="95"/>
        <end position="290"/>
    </location>
</feature>
<evidence type="ECO:0000259" key="6">
    <source>
        <dbReference type="PROSITE" id="PS50234"/>
    </source>
</evidence>
<name>A0ABW6A076_9BACT</name>
<keyword evidence="8" id="KW-1185">Reference proteome</keyword>
<feature type="transmembrane region" description="Helical" evidence="5">
    <location>
        <begin position="63"/>
        <end position="80"/>
    </location>
</feature>
<dbReference type="InterPro" id="IPR036465">
    <property type="entry name" value="vWFA_dom_sf"/>
</dbReference>
<keyword evidence="1" id="KW-1003">Cell membrane</keyword>
<keyword evidence="3 5" id="KW-1133">Transmembrane helix</keyword>
<evidence type="ECO:0000256" key="2">
    <source>
        <dbReference type="ARBA" id="ARBA00022692"/>
    </source>
</evidence>
<evidence type="ECO:0000256" key="3">
    <source>
        <dbReference type="ARBA" id="ARBA00022989"/>
    </source>
</evidence>
<sequence>MVYEWFRNIDFAWPENFLLLGLLPLLIWHYLRTQYKARGAVLVTTTNTLQVTTAKTKLRHTVFILRLLAITSIIVALARPQERSDIQKTQGEGIDIMLCIDVSGSMGERDIPPSRMEAAKQVAEDFVRNRPVDRIGLVIFSGESFTKCPITPDKNTLIKQIRSLDLRDGGYLEQGTLIGEGLATAVDRISSSNAKSQIVILLTDGKEDAPVTRLIDPLAALEIAKVKGVKVYTIGMGAGAASTSELSGETNKATDDFLDEGLLNKIAVETGGLFFRATNKKALTDIYASIDKLEKSKVELVTYKRFKEQYIPFLLAALAFLLLEQLLRMTVFRRLP</sequence>
<dbReference type="EMBL" id="JBHUOZ010000001">
    <property type="protein sequence ID" value="MFD2918177.1"/>
    <property type="molecule type" value="Genomic_DNA"/>
</dbReference>
<dbReference type="Pfam" id="PF07584">
    <property type="entry name" value="BatA"/>
    <property type="match status" value="1"/>
</dbReference>
<feature type="transmembrane region" description="Helical" evidence="5">
    <location>
        <begin position="310"/>
        <end position="327"/>
    </location>
</feature>
<dbReference type="PANTHER" id="PTHR22550">
    <property type="entry name" value="SPORE GERMINATION PROTEIN"/>
    <property type="match status" value="1"/>
</dbReference>
<dbReference type="PROSITE" id="PS50234">
    <property type="entry name" value="VWFA"/>
    <property type="match status" value="1"/>
</dbReference>
<evidence type="ECO:0000313" key="7">
    <source>
        <dbReference type="EMBL" id="MFD2918177.1"/>
    </source>
</evidence>
<evidence type="ECO:0000256" key="4">
    <source>
        <dbReference type="ARBA" id="ARBA00023136"/>
    </source>
</evidence>
<evidence type="ECO:0000256" key="1">
    <source>
        <dbReference type="ARBA" id="ARBA00022475"/>
    </source>
</evidence>
<dbReference type="RefSeq" id="WP_386093835.1">
    <property type="nucleotide sequence ID" value="NZ_JBHUOZ010000001.1"/>
</dbReference>
<proteinExistence type="predicted"/>
<evidence type="ECO:0000256" key="5">
    <source>
        <dbReference type="SAM" id="Phobius"/>
    </source>
</evidence>
<evidence type="ECO:0000313" key="8">
    <source>
        <dbReference type="Proteomes" id="UP001597511"/>
    </source>
</evidence>
<keyword evidence="4 5" id="KW-0472">Membrane</keyword>
<gene>
    <name evidence="7" type="ORF">ACFS6H_00570</name>
</gene>
<organism evidence="7 8">
    <name type="scientific">Terrimonas rubra</name>
    <dbReference type="NCBI Taxonomy" id="1035890"/>
    <lineage>
        <taxon>Bacteria</taxon>
        <taxon>Pseudomonadati</taxon>
        <taxon>Bacteroidota</taxon>
        <taxon>Chitinophagia</taxon>
        <taxon>Chitinophagales</taxon>
        <taxon>Chitinophagaceae</taxon>
        <taxon>Terrimonas</taxon>
    </lineage>
</organism>
<dbReference type="InterPro" id="IPR050768">
    <property type="entry name" value="UPF0353/GerABKA_families"/>
</dbReference>
<comment type="caution">
    <text evidence="7">The sequence shown here is derived from an EMBL/GenBank/DDBJ whole genome shotgun (WGS) entry which is preliminary data.</text>
</comment>
<dbReference type="SMART" id="SM00327">
    <property type="entry name" value="VWA"/>
    <property type="match status" value="1"/>
</dbReference>
<dbReference type="SUPFAM" id="SSF53300">
    <property type="entry name" value="vWA-like"/>
    <property type="match status" value="1"/>
</dbReference>